<keyword evidence="4" id="KW-1133">Transmembrane helix</keyword>
<dbReference type="PANTHER" id="PTHR30469:SF15">
    <property type="entry name" value="HLYD FAMILY OF SECRETION PROTEINS"/>
    <property type="match status" value="1"/>
</dbReference>
<evidence type="ECO:0000256" key="2">
    <source>
        <dbReference type="SAM" id="Coils"/>
    </source>
</evidence>
<keyword evidence="4" id="KW-0812">Transmembrane</keyword>
<evidence type="ECO:0000256" key="3">
    <source>
        <dbReference type="SAM" id="MobiDB-lite"/>
    </source>
</evidence>
<sequence length="394" mass="43420">MKGIVRSAIRIVPFLVGLVVLTLVIFWLSGFFNEKIAPGEVTTELPRFDPNVETKEPVEVVEKPYIEEAVGTVKARERTTISARIMSTITKIHVRAGDRVKQGDVLIELDRAALERQRSQAQAALQAAEAAFKQAQDDFERAERLRKQQPGAISEQQFNEFRTRRDQAQANYEKAKQALAEIEVNLSYCTILAPRNGQIVDRLAEEGDTASPGVPLLTMYDPSSLRLEVPVAEHLANRLKIGDKVKVYIDALQQTIEGTVDEKVPQADVATRSVLVKIALPETPGLVEGMFGRVQIEAGRRKHLCLNAAAIKRIGQLDFVEVVHPDGTKERRLIQVGRFGRPGHLEVLSGLKAGEMVAVPKNADPSVCPYLGVSQSNEEGTSQPTSKGTVPEEH</sequence>
<proteinExistence type="inferred from homology"/>
<feature type="region of interest" description="Disordered" evidence="3">
    <location>
        <begin position="371"/>
        <end position="394"/>
    </location>
</feature>
<dbReference type="Gene3D" id="2.40.420.20">
    <property type="match status" value="1"/>
</dbReference>
<dbReference type="InterPro" id="IPR006143">
    <property type="entry name" value="RND_pump_MFP"/>
</dbReference>
<gene>
    <name evidence="7" type="ORF">THTE_3668</name>
</gene>
<protein>
    <submittedName>
        <fullName evidence="7">Efflux transporter, RND family, MFP subunit, AcrA/E family</fullName>
    </submittedName>
</protein>
<dbReference type="PANTHER" id="PTHR30469">
    <property type="entry name" value="MULTIDRUG RESISTANCE PROTEIN MDTA"/>
    <property type="match status" value="1"/>
</dbReference>
<dbReference type="GO" id="GO:0015562">
    <property type="term" value="F:efflux transmembrane transporter activity"/>
    <property type="evidence" value="ECO:0007669"/>
    <property type="project" value="TreeGrafter"/>
</dbReference>
<keyword evidence="8" id="KW-1185">Reference proteome</keyword>
<dbReference type="Proteomes" id="UP000215086">
    <property type="component" value="Chromosome"/>
</dbReference>
<dbReference type="Gene3D" id="2.40.50.100">
    <property type="match status" value="1"/>
</dbReference>
<dbReference type="KEGG" id="ttf:THTE_3668"/>
<dbReference type="Pfam" id="PF25954">
    <property type="entry name" value="Beta-barrel_RND_2"/>
    <property type="match status" value="1"/>
</dbReference>
<comment type="similarity">
    <text evidence="1">Belongs to the membrane fusion protein (MFP) (TC 8.A.1) family.</text>
</comment>
<dbReference type="InterPro" id="IPR058792">
    <property type="entry name" value="Beta-barrel_RND_2"/>
</dbReference>
<dbReference type="Pfam" id="PF25881">
    <property type="entry name" value="HH_YBHG"/>
    <property type="match status" value="1"/>
</dbReference>
<evidence type="ECO:0000259" key="5">
    <source>
        <dbReference type="Pfam" id="PF25881"/>
    </source>
</evidence>
<keyword evidence="4" id="KW-0472">Membrane</keyword>
<dbReference type="Gene3D" id="1.10.287.470">
    <property type="entry name" value="Helix hairpin bin"/>
    <property type="match status" value="1"/>
</dbReference>
<evidence type="ECO:0000256" key="1">
    <source>
        <dbReference type="ARBA" id="ARBA00009477"/>
    </source>
</evidence>
<dbReference type="InterPro" id="IPR059052">
    <property type="entry name" value="HH_YbhG-like"/>
</dbReference>
<accession>A0A286RJX2</accession>
<feature type="domain" description="CusB-like beta-barrel" evidence="6">
    <location>
        <begin position="227"/>
        <end position="298"/>
    </location>
</feature>
<evidence type="ECO:0000313" key="8">
    <source>
        <dbReference type="Proteomes" id="UP000215086"/>
    </source>
</evidence>
<dbReference type="Gene3D" id="2.40.30.170">
    <property type="match status" value="1"/>
</dbReference>
<dbReference type="GO" id="GO:1990281">
    <property type="term" value="C:efflux pump complex"/>
    <property type="evidence" value="ECO:0007669"/>
    <property type="project" value="TreeGrafter"/>
</dbReference>
<organism evidence="7 8">
    <name type="scientific">Thermogutta terrifontis</name>
    <dbReference type="NCBI Taxonomy" id="1331910"/>
    <lineage>
        <taxon>Bacteria</taxon>
        <taxon>Pseudomonadati</taxon>
        <taxon>Planctomycetota</taxon>
        <taxon>Planctomycetia</taxon>
        <taxon>Pirellulales</taxon>
        <taxon>Thermoguttaceae</taxon>
        <taxon>Thermogutta</taxon>
    </lineage>
</organism>
<feature type="coiled-coil region" evidence="2">
    <location>
        <begin position="111"/>
        <end position="185"/>
    </location>
</feature>
<feature type="compositionally biased region" description="Polar residues" evidence="3">
    <location>
        <begin position="373"/>
        <end position="388"/>
    </location>
</feature>
<feature type="transmembrane region" description="Helical" evidence="4">
    <location>
        <begin position="12"/>
        <end position="32"/>
    </location>
</feature>
<dbReference type="NCBIfam" id="TIGR01730">
    <property type="entry name" value="RND_mfp"/>
    <property type="match status" value="1"/>
</dbReference>
<dbReference type="EMBL" id="CP018477">
    <property type="protein sequence ID" value="ASV76269.1"/>
    <property type="molecule type" value="Genomic_DNA"/>
</dbReference>
<reference evidence="7 8" key="1">
    <citation type="journal article" name="Front. Microbiol.">
        <title>Sugar Metabolism of the First Thermophilic Planctomycete Thermogutta terrifontis: Comparative Genomic and Transcriptomic Approaches.</title>
        <authorList>
            <person name="Elcheninov A.G."/>
            <person name="Menzel P."/>
            <person name="Gudbergsdottir S.R."/>
            <person name="Slesarev A.I."/>
            <person name="Kadnikov V.V."/>
            <person name="Krogh A."/>
            <person name="Bonch-Osmolovskaya E.A."/>
            <person name="Peng X."/>
            <person name="Kublanov I.V."/>
        </authorList>
    </citation>
    <scope>NUCLEOTIDE SEQUENCE [LARGE SCALE GENOMIC DNA]</scope>
    <source>
        <strain evidence="7 8">R1</strain>
    </source>
</reference>
<evidence type="ECO:0000313" key="7">
    <source>
        <dbReference type="EMBL" id="ASV76269.1"/>
    </source>
</evidence>
<feature type="domain" description="YbhG-like alpha-helical hairpin" evidence="5">
    <location>
        <begin position="118"/>
        <end position="180"/>
    </location>
</feature>
<evidence type="ECO:0000259" key="6">
    <source>
        <dbReference type="Pfam" id="PF25954"/>
    </source>
</evidence>
<evidence type="ECO:0000256" key="4">
    <source>
        <dbReference type="SAM" id="Phobius"/>
    </source>
</evidence>
<name>A0A286RJX2_9BACT</name>
<dbReference type="SUPFAM" id="SSF111369">
    <property type="entry name" value="HlyD-like secretion proteins"/>
    <property type="match status" value="1"/>
</dbReference>
<dbReference type="AlphaFoldDB" id="A0A286RJX2"/>
<keyword evidence="2" id="KW-0175">Coiled coil</keyword>
<dbReference type="RefSeq" id="WP_207651725.1">
    <property type="nucleotide sequence ID" value="NZ_CP018477.1"/>
</dbReference>